<evidence type="ECO:0000256" key="2">
    <source>
        <dbReference type="ARBA" id="ARBA00022692"/>
    </source>
</evidence>
<evidence type="ECO:0000313" key="7">
    <source>
        <dbReference type="Proteomes" id="UP001230188"/>
    </source>
</evidence>
<dbReference type="PANTHER" id="PTHR11040">
    <property type="entry name" value="ZINC/IRON TRANSPORTER"/>
    <property type="match status" value="1"/>
</dbReference>
<feature type="transmembrane region" description="Helical" evidence="5">
    <location>
        <begin position="264"/>
        <end position="280"/>
    </location>
</feature>
<keyword evidence="4 5" id="KW-0472">Membrane</keyword>
<organism evidence="6 7">
    <name type="scientific">Chrysophaeum taylorii</name>
    <dbReference type="NCBI Taxonomy" id="2483200"/>
    <lineage>
        <taxon>Eukaryota</taxon>
        <taxon>Sar</taxon>
        <taxon>Stramenopiles</taxon>
        <taxon>Ochrophyta</taxon>
        <taxon>Pelagophyceae</taxon>
        <taxon>Pelagomonadales</taxon>
        <taxon>Pelagomonadaceae</taxon>
        <taxon>Chrysophaeum</taxon>
    </lineage>
</organism>
<feature type="transmembrane region" description="Helical" evidence="5">
    <location>
        <begin position="198"/>
        <end position="220"/>
    </location>
</feature>
<dbReference type="EMBL" id="JAQMWT010000531">
    <property type="protein sequence ID" value="KAJ8600039.1"/>
    <property type="molecule type" value="Genomic_DNA"/>
</dbReference>
<evidence type="ECO:0000256" key="5">
    <source>
        <dbReference type="SAM" id="Phobius"/>
    </source>
</evidence>
<dbReference type="GO" id="GO:0016020">
    <property type="term" value="C:membrane"/>
    <property type="evidence" value="ECO:0007669"/>
    <property type="project" value="UniProtKB-SubCell"/>
</dbReference>
<dbReference type="GO" id="GO:0005385">
    <property type="term" value="F:zinc ion transmembrane transporter activity"/>
    <property type="evidence" value="ECO:0007669"/>
    <property type="project" value="TreeGrafter"/>
</dbReference>
<evidence type="ECO:0000256" key="4">
    <source>
        <dbReference type="ARBA" id="ARBA00023136"/>
    </source>
</evidence>
<accession>A0AAD7U8W1</accession>
<evidence type="ECO:0008006" key="8">
    <source>
        <dbReference type="Google" id="ProtNLM"/>
    </source>
</evidence>
<comment type="subcellular location">
    <subcellularLocation>
        <location evidence="1">Membrane</location>
        <topology evidence="1">Multi-pass membrane protein</topology>
    </subcellularLocation>
</comment>
<feature type="transmembrane region" description="Helical" evidence="5">
    <location>
        <begin position="164"/>
        <end position="186"/>
    </location>
</feature>
<sequence length="281" mass="29955">MEDLVLSFVAASNLVSAAVGLGLPHKLALSAVFSTIANLFIGGLIISTAIVHLLAEGVESDGEFPWGFALCGAGYLIMASIEVAADGSERTSPEDMYCELRSANEEPPVDGFQRVDSLSSPEYARRRHVHHTPDAGALATTLALAVHSAGDGMAISVQPTSHRVLVIGFAIVAHKFFAAYALGTILAHRPTRERRRNLFYATLFVLSTPVTIVVAHLVVFDTLKRGAPVHRASALCSGSLLYVGIHEILGAYLDSPLLSTPAKLLSIWAGFLLMTLLAIWV</sequence>
<keyword evidence="2 5" id="KW-0812">Transmembrane</keyword>
<evidence type="ECO:0000256" key="1">
    <source>
        <dbReference type="ARBA" id="ARBA00004141"/>
    </source>
</evidence>
<evidence type="ECO:0000313" key="6">
    <source>
        <dbReference type="EMBL" id="KAJ8600039.1"/>
    </source>
</evidence>
<dbReference type="Pfam" id="PF02535">
    <property type="entry name" value="Zip"/>
    <property type="match status" value="1"/>
</dbReference>
<dbReference type="InterPro" id="IPR003689">
    <property type="entry name" value="ZIP"/>
</dbReference>
<evidence type="ECO:0000256" key="3">
    <source>
        <dbReference type="ARBA" id="ARBA00022989"/>
    </source>
</evidence>
<comment type="caution">
    <text evidence="6">The sequence shown here is derived from an EMBL/GenBank/DDBJ whole genome shotgun (WGS) entry which is preliminary data.</text>
</comment>
<proteinExistence type="predicted"/>
<dbReference type="AlphaFoldDB" id="A0AAD7U8W1"/>
<keyword evidence="3 5" id="KW-1133">Transmembrane helix</keyword>
<protein>
    <recommendedName>
        <fullName evidence="8">Zinc/iron permease</fullName>
    </recommendedName>
</protein>
<reference evidence="6" key="1">
    <citation type="submission" date="2023-01" db="EMBL/GenBank/DDBJ databases">
        <title>Metagenome sequencing of chrysophaentin producing Chrysophaeum taylorii.</title>
        <authorList>
            <person name="Davison J."/>
            <person name="Bewley C."/>
        </authorList>
    </citation>
    <scope>NUCLEOTIDE SEQUENCE</scope>
    <source>
        <strain evidence="6">NIES-1699</strain>
    </source>
</reference>
<dbReference type="Proteomes" id="UP001230188">
    <property type="component" value="Unassembled WGS sequence"/>
</dbReference>
<name>A0AAD7U8W1_9STRA</name>
<feature type="transmembrane region" description="Helical" evidence="5">
    <location>
        <begin position="27"/>
        <end position="54"/>
    </location>
</feature>
<keyword evidence="7" id="KW-1185">Reference proteome</keyword>
<feature type="transmembrane region" description="Helical" evidence="5">
    <location>
        <begin position="66"/>
        <end position="85"/>
    </location>
</feature>
<dbReference type="PANTHER" id="PTHR11040:SF140">
    <property type="entry name" value="ZRT (ZRT), IRT- (IRT-) LIKE PROTEIN TRANSPORTER"/>
    <property type="match status" value="1"/>
</dbReference>
<gene>
    <name evidence="6" type="ORF">CTAYLR_001910</name>
</gene>